<feature type="compositionally biased region" description="Low complexity" evidence="5">
    <location>
        <begin position="99"/>
        <end position="117"/>
    </location>
</feature>
<evidence type="ECO:0000256" key="3">
    <source>
        <dbReference type="ARBA" id="ARBA00022927"/>
    </source>
</evidence>
<dbReference type="EMBL" id="BTRK01000002">
    <property type="protein sequence ID" value="GMR36313.1"/>
    <property type="molecule type" value="Genomic_DNA"/>
</dbReference>
<evidence type="ECO:0008006" key="8">
    <source>
        <dbReference type="Google" id="ProtNLM"/>
    </source>
</evidence>
<gene>
    <name evidence="6" type="ORF">PMAYCL1PPCAC_06508</name>
</gene>
<protein>
    <recommendedName>
        <fullName evidence="8">Atg-10</fullName>
    </recommendedName>
</protein>
<feature type="region of interest" description="Disordered" evidence="5">
    <location>
        <begin position="98"/>
        <end position="118"/>
    </location>
</feature>
<sequence>LRMGTLTLAEFNAHLDQFITLHNEASREKWTLHKSDIGLYAKQSVMIKWKEESINRQAHITYNSTYQVPVLWFNFYRRGGDPLSSDEVLSLSCTITPESTLSSGPSRSCSSDPSPSSVTLNEHPHLGVLFYHLHPCQTPSIMREMTGKGNYIASWLSFYGRPLGVSVPLSVFPGSSLPSLPLSPSSSLDGPLPDEASQNHHKEEAIDIEVALSALEEESDSGRGQTSPLTDSSLPSSHSPTTRSLDDTRAECLSERRVHEDLHKSTVSRHFLSTTDYTLFFYRSLYRLSSLGDMRISKR</sequence>
<evidence type="ECO:0000256" key="4">
    <source>
        <dbReference type="ARBA" id="ARBA00023006"/>
    </source>
</evidence>
<dbReference type="GO" id="GO:0000045">
    <property type="term" value="P:autophagosome assembly"/>
    <property type="evidence" value="ECO:0007669"/>
    <property type="project" value="TreeGrafter"/>
</dbReference>
<feature type="region of interest" description="Disordered" evidence="5">
    <location>
        <begin position="216"/>
        <end position="248"/>
    </location>
</feature>
<organism evidence="6 7">
    <name type="scientific">Pristionchus mayeri</name>
    <dbReference type="NCBI Taxonomy" id="1317129"/>
    <lineage>
        <taxon>Eukaryota</taxon>
        <taxon>Metazoa</taxon>
        <taxon>Ecdysozoa</taxon>
        <taxon>Nematoda</taxon>
        <taxon>Chromadorea</taxon>
        <taxon>Rhabditida</taxon>
        <taxon>Rhabditina</taxon>
        <taxon>Diplogasteromorpha</taxon>
        <taxon>Diplogasteroidea</taxon>
        <taxon>Neodiplogasteridae</taxon>
        <taxon>Pristionchus</taxon>
    </lineage>
</organism>
<feature type="region of interest" description="Disordered" evidence="5">
    <location>
        <begin position="180"/>
        <end position="199"/>
    </location>
</feature>
<dbReference type="GO" id="GO:0019787">
    <property type="term" value="F:ubiquitin-like protein transferase activity"/>
    <property type="evidence" value="ECO:0007669"/>
    <property type="project" value="InterPro"/>
</dbReference>
<accession>A0AAN4ZD51</accession>
<reference evidence="7" key="1">
    <citation type="submission" date="2022-10" db="EMBL/GenBank/DDBJ databases">
        <title>Genome assembly of Pristionchus species.</title>
        <authorList>
            <person name="Yoshida K."/>
            <person name="Sommer R.J."/>
        </authorList>
    </citation>
    <scope>NUCLEOTIDE SEQUENCE [LARGE SCALE GENOMIC DNA]</scope>
    <source>
        <strain evidence="7">RS5460</strain>
    </source>
</reference>
<keyword evidence="3" id="KW-0653">Protein transport</keyword>
<evidence type="ECO:0000256" key="2">
    <source>
        <dbReference type="ARBA" id="ARBA00022786"/>
    </source>
</evidence>
<name>A0AAN4ZD51_9BILA</name>
<evidence type="ECO:0000256" key="5">
    <source>
        <dbReference type="SAM" id="MobiDB-lite"/>
    </source>
</evidence>
<dbReference type="GO" id="GO:0000407">
    <property type="term" value="C:phagophore assembly site"/>
    <property type="evidence" value="ECO:0007669"/>
    <property type="project" value="TreeGrafter"/>
</dbReference>
<evidence type="ECO:0000313" key="7">
    <source>
        <dbReference type="Proteomes" id="UP001328107"/>
    </source>
</evidence>
<dbReference type="PANTHER" id="PTHR12866">
    <property type="entry name" value="UBIQUITIN-LIKE-CONJUGATING ENZYME ATG3"/>
    <property type="match status" value="1"/>
</dbReference>
<keyword evidence="7" id="KW-1185">Reference proteome</keyword>
<keyword evidence="4" id="KW-0072">Autophagy</keyword>
<dbReference type="GO" id="GO:0044804">
    <property type="term" value="P:nucleophagy"/>
    <property type="evidence" value="ECO:0007669"/>
    <property type="project" value="TreeGrafter"/>
</dbReference>
<keyword evidence="1" id="KW-0813">Transport</keyword>
<feature type="compositionally biased region" description="Low complexity" evidence="5">
    <location>
        <begin position="226"/>
        <end position="243"/>
    </location>
</feature>
<dbReference type="Proteomes" id="UP001328107">
    <property type="component" value="Unassembled WGS sequence"/>
</dbReference>
<dbReference type="AlphaFoldDB" id="A0AAN4ZD51"/>
<feature type="non-terminal residue" evidence="6">
    <location>
        <position position="1"/>
    </location>
</feature>
<keyword evidence="2" id="KW-0833">Ubl conjugation pathway</keyword>
<proteinExistence type="predicted"/>
<dbReference type="Pfam" id="PF03987">
    <property type="entry name" value="Autophagy_act_C"/>
    <property type="match status" value="1"/>
</dbReference>
<dbReference type="PANTHER" id="PTHR12866:SF5">
    <property type="entry name" value="AUTOPHAGY-RELATED 10, ISOFORM B"/>
    <property type="match status" value="1"/>
</dbReference>
<comment type="caution">
    <text evidence="6">The sequence shown here is derived from an EMBL/GenBank/DDBJ whole genome shotgun (WGS) entry which is preliminary data.</text>
</comment>
<dbReference type="GO" id="GO:0015031">
    <property type="term" value="P:protein transport"/>
    <property type="evidence" value="ECO:0007669"/>
    <property type="project" value="UniProtKB-KW"/>
</dbReference>
<feature type="compositionally biased region" description="Low complexity" evidence="5">
    <location>
        <begin position="180"/>
        <end position="193"/>
    </location>
</feature>
<dbReference type="Gene3D" id="3.30.1460.50">
    <property type="match status" value="1"/>
</dbReference>
<dbReference type="InterPro" id="IPR007135">
    <property type="entry name" value="Atg3/Atg10"/>
</dbReference>
<evidence type="ECO:0000313" key="6">
    <source>
        <dbReference type="EMBL" id="GMR36313.1"/>
    </source>
</evidence>
<dbReference type="GO" id="GO:0061723">
    <property type="term" value="P:glycophagy"/>
    <property type="evidence" value="ECO:0007669"/>
    <property type="project" value="TreeGrafter"/>
</dbReference>
<evidence type="ECO:0000256" key="1">
    <source>
        <dbReference type="ARBA" id="ARBA00022448"/>
    </source>
</evidence>